<dbReference type="PATRIC" id="fig|84531.7.peg.770"/>
<name>A0A0S2DTF1_LYSAN</name>
<reference evidence="2 3" key="1">
    <citation type="journal article" date="2015" name="BMC Genomics">
        <title>Comparative genomics and metabolic profiling of the genus Lysobacter.</title>
        <authorList>
            <person name="de Bruijn I."/>
            <person name="Cheng X."/>
            <person name="de Jager V."/>
            <person name="Exposito R.G."/>
            <person name="Watrous J."/>
            <person name="Patel N."/>
            <person name="Postma J."/>
            <person name="Dorrestein P.C."/>
            <person name="Kobayashi D."/>
            <person name="Raaijmakers J.M."/>
        </authorList>
    </citation>
    <scope>NUCLEOTIDE SEQUENCE [LARGE SCALE GENOMIC DNA]</scope>
    <source>
        <strain evidence="2 3">76</strain>
    </source>
</reference>
<keyword evidence="3" id="KW-1185">Reference proteome</keyword>
<dbReference type="Proteomes" id="UP000060787">
    <property type="component" value="Chromosome"/>
</dbReference>
<protein>
    <submittedName>
        <fullName evidence="2">Uncharacterized protein</fullName>
    </submittedName>
</protein>
<dbReference type="EMBL" id="CP011129">
    <property type="protein sequence ID" value="ALN81743.1"/>
    <property type="molecule type" value="Genomic_DNA"/>
</dbReference>
<gene>
    <name evidence="2" type="ORF">LA76x_3621</name>
</gene>
<dbReference type="KEGG" id="lab:LA76x_3621"/>
<accession>A0A0S2DTF1</accession>
<dbReference type="RefSeq" id="WP_057918695.1">
    <property type="nucleotide sequence ID" value="NZ_CP011129.1"/>
</dbReference>
<evidence type="ECO:0000256" key="1">
    <source>
        <dbReference type="SAM" id="MobiDB-lite"/>
    </source>
</evidence>
<dbReference type="AlphaFoldDB" id="A0A0S2DTF1"/>
<proteinExistence type="predicted"/>
<sequence>MSSSDDRRYRPLATTSSQRNRREGGECLFTADLSWAREEAPIEPPHGSLNLRRVAMAALLALAVVGIVMMNGPADAGPVRRAESALPAPVSEAEPAAVDVARTAQISPVAF</sequence>
<organism evidence="2 3">
    <name type="scientific">Lysobacter antibioticus</name>
    <dbReference type="NCBI Taxonomy" id="84531"/>
    <lineage>
        <taxon>Bacteria</taxon>
        <taxon>Pseudomonadati</taxon>
        <taxon>Pseudomonadota</taxon>
        <taxon>Gammaproteobacteria</taxon>
        <taxon>Lysobacterales</taxon>
        <taxon>Lysobacteraceae</taxon>
        <taxon>Lysobacter</taxon>
    </lineage>
</organism>
<dbReference type="KEGG" id="laq:GLA29479_776"/>
<evidence type="ECO:0000313" key="3">
    <source>
        <dbReference type="Proteomes" id="UP000060787"/>
    </source>
</evidence>
<evidence type="ECO:0000313" key="2">
    <source>
        <dbReference type="EMBL" id="ALN81743.1"/>
    </source>
</evidence>
<feature type="region of interest" description="Disordered" evidence="1">
    <location>
        <begin position="1"/>
        <end position="24"/>
    </location>
</feature>